<evidence type="ECO:0000313" key="4">
    <source>
        <dbReference type="Proteomes" id="UP000010475"/>
    </source>
</evidence>
<dbReference type="KEGG" id="csg:Cylst_1824"/>
<evidence type="ECO:0000256" key="1">
    <source>
        <dbReference type="ARBA" id="ARBA00008791"/>
    </source>
</evidence>
<dbReference type="STRING" id="56107.Cylst_1824"/>
<organism evidence="3 4">
    <name type="scientific">Cylindrospermum stagnale PCC 7417</name>
    <dbReference type="NCBI Taxonomy" id="56107"/>
    <lineage>
        <taxon>Bacteria</taxon>
        <taxon>Bacillati</taxon>
        <taxon>Cyanobacteriota</taxon>
        <taxon>Cyanophyceae</taxon>
        <taxon>Nostocales</taxon>
        <taxon>Nostocaceae</taxon>
        <taxon>Cylindrospermum</taxon>
    </lineage>
</organism>
<dbReference type="InterPro" id="IPR006016">
    <property type="entry name" value="UspA"/>
</dbReference>
<gene>
    <name evidence="3" type="ORF">Cylst_1824</name>
</gene>
<dbReference type="PANTHER" id="PTHR46268:SF8">
    <property type="entry name" value="UNIVERSAL STRESS PROTEIN SLL1388"/>
    <property type="match status" value="1"/>
</dbReference>
<protein>
    <submittedName>
        <fullName evidence="3">Universal stress protein UspA-like protein</fullName>
    </submittedName>
</protein>
<dbReference type="PRINTS" id="PR01438">
    <property type="entry name" value="UNVRSLSTRESS"/>
</dbReference>
<dbReference type="OrthoDB" id="516822at2"/>
<evidence type="ECO:0000313" key="3">
    <source>
        <dbReference type="EMBL" id="AFZ24083.1"/>
    </source>
</evidence>
<name>K9WV63_9NOST</name>
<dbReference type="SUPFAM" id="SSF52402">
    <property type="entry name" value="Adenine nucleotide alpha hydrolases-like"/>
    <property type="match status" value="1"/>
</dbReference>
<dbReference type="eggNOG" id="COG0589">
    <property type="taxonomic scope" value="Bacteria"/>
</dbReference>
<comment type="similarity">
    <text evidence="1">Belongs to the universal stress protein A family.</text>
</comment>
<dbReference type="Gene3D" id="3.40.50.620">
    <property type="entry name" value="HUPs"/>
    <property type="match status" value="1"/>
</dbReference>
<dbReference type="AlphaFoldDB" id="K9WV63"/>
<dbReference type="HOGENOM" id="CLU_049301_16_1_3"/>
<dbReference type="CDD" id="cd00293">
    <property type="entry name" value="USP-like"/>
    <property type="match status" value="1"/>
</dbReference>
<dbReference type="PANTHER" id="PTHR46268">
    <property type="entry name" value="STRESS RESPONSE PROTEIN NHAX"/>
    <property type="match status" value="1"/>
</dbReference>
<dbReference type="Pfam" id="PF00582">
    <property type="entry name" value="Usp"/>
    <property type="match status" value="1"/>
</dbReference>
<dbReference type="InterPro" id="IPR014729">
    <property type="entry name" value="Rossmann-like_a/b/a_fold"/>
</dbReference>
<accession>K9WV63</accession>
<dbReference type="InterPro" id="IPR006015">
    <property type="entry name" value="Universal_stress_UspA"/>
</dbReference>
<keyword evidence="4" id="KW-1185">Reference proteome</keyword>
<dbReference type="EMBL" id="CP003642">
    <property type="protein sequence ID" value="AFZ24083.1"/>
    <property type="molecule type" value="Genomic_DNA"/>
</dbReference>
<sequence>MLQKLLVVINDNTIDSHIFEQALSLATANNAQLILLQVLSPFDKRYRNPPKLQKEDIYAIPQTRDLDYFLGYWDSLKQKGIELLTSLTNQAIAAGVKAEFTQEIGDFCPQVCEVAETWKADLIIIGRHGLSGLSPFLLGSVSNYLLRHTTCSVLTVQDATPQVPSVALV</sequence>
<dbReference type="Proteomes" id="UP000010475">
    <property type="component" value="Chromosome"/>
</dbReference>
<proteinExistence type="inferred from homology"/>
<evidence type="ECO:0000259" key="2">
    <source>
        <dbReference type="Pfam" id="PF00582"/>
    </source>
</evidence>
<feature type="domain" description="UspA" evidence="2">
    <location>
        <begin position="1"/>
        <end position="156"/>
    </location>
</feature>
<reference evidence="3 4" key="1">
    <citation type="submission" date="2012-06" db="EMBL/GenBank/DDBJ databases">
        <title>Finished chromosome of genome of Cylindrospermum stagnale PCC 7417.</title>
        <authorList>
            <consortium name="US DOE Joint Genome Institute"/>
            <person name="Gugger M."/>
            <person name="Coursin T."/>
            <person name="Rippka R."/>
            <person name="Tandeau De Marsac N."/>
            <person name="Huntemann M."/>
            <person name="Wei C.-L."/>
            <person name="Han J."/>
            <person name="Detter J.C."/>
            <person name="Han C."/>
            <person name="Tapia R."/>
            <person name="Chen A."/>
            <person name="Kyrpides N."/>
            <person name="Mavromatis K."/>
            <person name="Markowitz V."/>
            <person name="Szeto E."/>
            <person name="Ivanova N."/>
            <person name="Pagani I."/>
            <person name="Pati A."/>
            <person name="Goodwin L."/>
            <person name="Nordberg H.P."/>
            <person name="Cantor M.N."/>
            <person name="Hua S.X."/>
            <person name="Woyke T."/>
            <person name="Kerfeld C.A."/>
        </authorList>
    </citation>
    <scope>NUCLEOTIDE SEQUENCE [LARGE SCALE GENOMIC DNA]</scope>
    <source>
        <strain evidence="3 4">PCC 7417</strain>
    </source>
</reference>
<dbReference type="RefSeq" id="WP_015207339.1">
    <property type="nucleotide sequence ID" value="NC_019757.1"/>
</dbReference>